<dbReference type="InterPro" id="IPR012677">
    <property type="entry name" value="Nucleotide-bd_a/b_plait_sf"/>
</dbReference>
<comment type="caution">
    <text evidence="10">The sequence shown here is derived from an EMBL/GenBank/DDBJ whole genome shotgun (WGS) entry which is preliminary data.</text>
</comment>
<dbReference type="AlphaFoldDB" id="A0AAD5E838"/>
<keyword evidence="2" id="KW-0677">Repeat</keyword>
<feature type="zinc finger region" description="C3H1-type" evidence="6">
    <location>
        <begin position="142"/>
        <end position="169"/>
    </location>
</feature>
<dbReference type="SUPFAM" id="SSF54928">
    <property type="entry name" value="RNA-binding domain, RBD"/>
    <property type="match status" value="1"/>
</dbReference>
<dbReference type="FunFam" id="3.30.70.330:FF:000066">
    <property type="entry name" value="Splicing factor u2af 23 kDa subunit"/>
    <property type="match status" value="1"/>
</dbReference>
<feature type="region of interest" description="Disordered" evidence="7">
    <location>
        <begin position="185"/>
        <end position="246"/>
    </location>
</feature>
<dbReference type="InterPro" id="IPR000571">
    <property type="entry name" value="Znf_CCCH"/>
</dbReference>
<feature type="zinc finger region" description="C3H1-type" evidence="6">
    <location>
        <begin position="12"/>
        <end position="40"/>
    </location>
</feature>
<protein>
    <submittedName>
        <fullName evidence="10">Uncharacterized protein</fullName>
    </submittedName>
</protein>
<accession>A0AAD5E838</accession>
<evidence type="ECO:0000256" key="6">
    <source>
        <dbReference type="PROSITE-ProRule" id="PRU00723"/>
    </source>
</evidence>
<keyword evidence="5" id="KW-0694">RNA-binding</keyword>
<keyword evidence="1 6" id="KW-0479">Metal-binding</keyword>
<dbReference type="InterPro" id="IPR035979">
    <property type="entry name" value="RBD_domain_sf"/>
</dbReference>
<dbReference type="InterPro" id="IPR000504">
    <property type="entry name" value="RRM_dom"/>
</dbReference>
<organism evidence="10 11">
    <name type="scientific">Umbelopsis ramanniana AG</name>
    <dbReference type="NCBI Taxonomy" id="1314678"/>
    <lineage>
        <taxon>Eukaryota</taxon>
        <taxon>Fungi</taxon>
        <taxon>Fungi incertae sedis</taxon>
        <taxon>Mucoromycota</taxon>
        <taxon>Mucoromycotina</taxon>
        <taxon>Umbelopsidomycetes</taxon>
        <taxon>Umbelopsidales</taxon>
        <taxon>Umbelopsidaceae</taxon>
        <taxon>Umbelopsis</taxon>
    </lineage>
</organism>
<evidence type="ECO:0000256" key="4">
    <source>
        <dbReference type="ARBA" id="ARBA00022833"/>
    </source>
</evidence>
<feature type="domain" description="C3H1-type" evidence="9">
    <location>
        <begin position="12"/>
        <end position="40"/>
    </location>
</feature>
<dbReference type="GeneID" id="75915359"/>
<dbReference type="PRINTS" id="PR01848">
    <property type="entry name" value="U2AUXFACTOR"/>
</dbReference>
<feature type="compositionally biased region" description="Basic and acidic residues" evidence="7">
    <location>
        <begin position="185"/>
        <end position="218"/>
    </location>
</feature>
<gene>
    <name evidence="10" type="ORF">K450DRAFT_247111</name>
</gene>
<evidence type="ECO:0000256" key="5">
    <source>
        <dbReference type="PROSITE-ProRule" id="PRU00176"/>
    </source>
</evidence>
<dbReference type="SMART" id="SM00356">
    <property type="entry name" value="ZnF_C3H1"/>
    <property type="match status" value="2"/>
</dbReference>
<evidence type="ECO:0000256" key="2">
    <source>
        <dbReference type="ARBA" id="ARBA00022737"/>
    </source>
</evidence>
<dbReference type="GO" id="GO:0000398">
    <property type="term" value="P:mRNA splicing, via spliceosome"/>
    <property type="evidence" value="ECO:0007669"/>
    <property type="project" value="InterPro"/>
</dbReference>
<reference evidence="10" key="1">
    <citation type="submission" date="2021-06" db="EMBL/GenBank/DDBJ databases">
        <authorList>
            <consortium name="DOE Joint Genome Institute"/>
            <person name="Mondo S.J."/>
            <person name="Amses K.R."/>
            <person name="Simmons D.R."/>
            <person name="Longcore J.E."/>
            <person name="Seto K."/>
            <person name="Alves G.H."/>
            <person name="Bonds A.E."/>
            <person name="Quandt C.A."/>
            <person name="Davis W.J."/>
            <person name="Chang Y."/>
            <person name="Letcher P.M."/>
            <person name="Powell M.J."/>
            <person name="Kuo A."/>
            <person name="Labutti K."/>
            <person name="Pangilinan J."/>
            <person name="Andreopoulos W."/>
            <person name="Tritt A."/>
            <person name="Riley R."/>
            <person name="Hundley H."/>
            <person name="Johnson J."/>
            <person name="Lipzen A."/>
            <person name="Barry K."/>
            <person name="Berbee M.L."/>
            <person name="Buchler N.E."/>
            <person name="Grigoriev I.V."/>
            <person name="Spatafora J.W."/>
            <person name="Stajich J.E."/>
            <person name="James T.Y."/>
        </authorList>
    </citation>
    <scope>NUCLEOTIDE SEQUENCE</scope>
    <source>
        <strain evidence="10">AG</strain>
    </source>
</reference>
<feature type="domain" description="RRM" evidence="8">
    <location>
        <begin position="44"/>
        <end position="140"/>
    </location>
</feature>
<keyword evidence="4 6" id="KW-0862">Zinc</keyword>
<dbReference type="Proteomes" id="UP001206595">
    <property type="component" value="Unassembled WGS sequence"/>
</dbReference>
<dbReference type="RefSeq" id="XP_051443491.1">
    <property type="nucleotide sequence ID" value="XM_051590014.1"/>
</dbReference>
<dbReference type="Pfam" id="PF00076">
    <property type="entry name" value="RRM_1"/>
    <property type="match status" value="1"/>
</dbReference>
<keyword evidence="3 6" id="KW-0863">Zinc-finger</keyword>
<dbReference type="Gene3D" id="3.30.70.330">
    <property type="match status" value="1"/>
</dbReference>
<feature type="compositionally biased region" description="Basic and acidic residues" evidence="7">
    <location>
        <begin position="231"/>
        <end position="246"/>
    </location>
</feature>
<dbReference type="InterPro" id="IPR009145">
    <property type="entry name" value="U2AF_small"/>
</dbReference>
<feature type="domain" description="C3H1-type" evidence="9">
    <location>
        <begin position="142"/>
        <end position="169"/>
    </location>
</feature>
<dbReference type="PROSITE" id="PS50102">
    <property type="entry name" value="RRM"/>
    <property type="match status" value="1"/>
</dbReference>
<proteinExistence type="predicted"/>
<dbReference type="InterPro" id="IPR003954">
    <property type="entry name" value="RRM_euk-type"/>
</dbReference>
<evidence type="ECO:0000313" key="11">
    <source>
        <dbReference type="Proteomes" id="UP001206595"/>
    </source>
</evidence>
<evidence type="ECO:0000256" key="3">
    <source>
        <dbReference type="ARBA" id="ARBA00022771"/>
    </source>
</evidence>
<dbReference type="PANTHER" id="PTHR12620">
    <property type="entry name" value="U2 SNRNP AUXILIARY FACTOR, SMALL SUBUNIT"/>
    <property type="match status" value="1"/>
</dbReference>
<evidence type="ECO:0000313" key="10">
    <source>
        <dbReference type="EMBL" id="KAI8578487.1"/>
    </source>
</evidence>
<dbReference type="EMBL" id="MU620929">
    <property type="protein sequence ID" value="KAI8578487.1"/>
    <property type="molecule type" value="Genomic_DNA"/>
</dbReference>
<dbReference type="Pfam" id="PF00642">
    <property type="entry name" value="zf-CCCH"/>
    <property type="match status" value="2"/>
</dbReference>
<dbReference type="GO" id="GO:0089701">
    <property type="term" value="C:U2AF complex"/>
    <property type="evidence" value="ECO:0007669"/>
    <property type="project" value="InterPro"/>
</dbReference>
<sequence>MADYLASIYGTEKDKVNCSFYFKIGACRHGDRCSRKHIKPSFSQTLLLSNLYRNPSHDPTKNMSPEQLQEDFDLFYEDIFMELAKFGEIEEMVVCDNVGDHLVGNVYVQYHYEEQAGNAVDDLNKRFYAGRPLYAELSPVTDFKEACCRQHEIAECNRGGFCNFMHLKHPRRALRRELFEAQRASIKEKKREEKHGGDERRKDRSGSPRHHAEERPAEANDEEQYQAPYDSESKRARIEGATEYRP</sequence>
<name>A0AAD5E838_UMBRA</name>
<dbReference type="GO" id="GO:0008270">
    <property type="term" value="F:zinc ion binding"/>
    <property type="evidence" value="ECO:0007669"/>
    <property type="project" value="UniProtKB-KW"/>
</dbReference>
<dbReference type="SMART" id="SM00361">
    <property type="entry name" value="RRM_1"/>
    <property type="match status" value="1"/>
</dbReference>
<dbReference type="PROSITE" id="PS50103">
    <property type="entry name" value="ZF_C3H1"/>
    <property type="match status" value="2"/>
</dbReference>
<evidence type="ECO:0000259" key="8">
    <source>
        <dbReference type="PROSITE" id="PS50102"/>
    </source>
</evidence>
<evidence type="ECO:0000256" key="7">
    <source>
        <dbReference type="SAM" id="MobiDB-lite"/>
    </source>
</evidence>
<reference evidence="10" key="2">
    <citation type="journal article" date="2022" name="Proc. Natl. Acad. Sci. U.S.A.">
        <title>Diploid-dominant life cycles characterize the early evolution of Fungi.</title>
        <authorList>
            <person name="Amses K.R."/>
            <person name="Simmons D.R."/>
            <person name="Longcore J.E."/>
            <person name="Mondo S.J."/>
            <person name="Seto K."/>
            <person name="Jeronimo G.H."/>
            <person name="Bonds A.E."/>
            <person name="Quandt C.A."/>
            <person name="Davis W.J."/>
            <person name="Chang Y."/>
            <person name="Federici B.A."/>
            <person name="Kuo A."/>
            <person name="LaButti K."/>
            <person name="Pangilinan J."/>
            <person name="Andreopoulos W."/>
            <person name="Tritt A."/>
            <person name="Riley R."/>
            <person name="Hundley H."/>
            <person name="Johnson J."/>
            <person name="Lipzen A."/>
            <person name="Barry K."/>
            <person name="Lang B.F."/>
            <person name="Cuomo C.A."/>
            <person name="Buchler N.E."/>
            <person name="Grigoriev I.V."/>
            <person name="Spatafora J.W."/>
            <person name="Stajich J.E."/>
            <person name="James T.Y."/>
        </authorList>
    </citation>
    <scope>NUCLEOTIDE SEQUENCE</scope>
    <source>
        <strain evidence="10">AG</strain>
    </source>
</reference>
<evidence type="ECO:0000256" key="1">
    <source>
        <dbReference type="ARBA" id="ARBA00022723"/>
    </source>
</evidence>
<dbReference type="GO" id="GO:0003723">
    <property type="term" value="F:RNA binding"/>
    <property type="evidence" value="ECO:0007669"/>
    <property type="project" value="UniProtKB-UniRule"/>
</dbReference>
<keyword evidence="11" id="KW-1185">Reference proteome</keyword>
<evidence type="ECO:0000259" key="9">
    <source>
        <dbReference type="PROSITE" id="PS50103"/>
    </source>
</evidence>